<evidence type="ECO:0000313" key="1">
    <source>
        <dbReference type="EMBL" id="QNJ96550.1"/>
    </source>
</evidence>
<organism evidence="1 2">
    <name type="scientific">Mycolicibacterium fluoranthenivorans</name>
    <dbReference type="NCBI Taxonomy" id="258505"/>
    <lineage>
        <taxon>Bacteria</taxon>
        <taxon>Bacillati</taxon>
        <taxon>Actinomycetota</taxon>
        <taxon>Actinomycetes</taxon>
        <taxon>Mycobacteriales</taxon>
        <taxon>Mycobacteriaceae</taxon>
        <taxon>Mycolicibacterium</taxon>
    </lineage>
</organism>
<keyword evidence="1" id="KW-0614">Plasmid</keyword>
<accession>A0A7G8PQD4</accession>
<dbReference type="RefSeq" id="WP_187099640.1">
    <property type="nucleotide sequence ID" value="NZ_CP059895.1"/>
</dbReference>
<dbReference type="KEGG" id="mflu:HZU40_34035"/>
<gene>
    <name evidence="1" type="ORF">HZU40_34035</name>
</gene>
<sequence>MTAFVALDDRNQPHHLVLGTDFEVPGPYAAEPLPAATPDSRVDGYTVALEGDPVAGQPAMLTLRITQNGSAVTDLEPYLGSVAHLTAFHEGDLQAVHMHPQAPEPADDPPAVAPMVHAEFPATGVCRVVIQFQTRGQLDTAPITVVAR</sequence>
<proteinExistence type="predicted"/>
<geneLocation type="plasmid" evidence="1 2">
    <name>unnamed1</name>
</geneLocation>
<reference evidence="1 2" key="1">
    <citation type="submission" date="2020-07" db="EMBL/GenBank/DDBJ databases">
        <title>Draft genome sequence of four isobutane-metabolizing strains capable of cometabolically degrading diverse ether contaminants.</title>
        <authorList>
            <person name="Chen W."/>
            <person name="Faulkner N."/>
            <person name="Smith C."/>
            <person name="Hyman M."/>
        </authorList>
    </citation>
    <scope>NUCLEOTIDE SEQUENCE [LARGE SCALE GENOMIC DNA]</scope>
    <source>
        <strain evidence="1 2">2A</strain>
        <plasmid evidence="1 2">unnamed1</plasmid>
    </source>
</reference>
<dbReference type="Proteomes" id="UP000515498">
    <property type="component" value="Plasmid unnamed1"/>
</dbReference>
<protein>
    <submittedName>
        <fullName evidence="1">Uncharacterized protein</fullName>
    </submittedName>
</protein>
<dbReference type="AlphaFoldDB" id="A0A7G8PQD4"/>
<name>A0A7G8PQD4_9MYCO</name>
<dbReference type="EMBL" id="CP059895">
    <property type="protein sequence ID" value="QNJ96550.1"/>
    <property type="molecule type" value="Genomic_DNA"/>
</dbReference>
<evidence type="ECO:0000313" key="2">
    <source>
        <dbReference type="Proteomes" id="UP000515498"/>
    </source>
</evidence>